<dbReference type="AlphaFoldDB" id="A0A7E5VLM1"/>
<proteinExistence type="predicted"/>
<reference evidence="2" key="1">
    <citation type="submission" date="2025-08" db="UniProtKB">
        <authorList>
            <consortium name="RefSeq"/>
        </authorList>
    </citation>
    <scope>IDENTIFICATION</scope>
</reference>
<evidence type="ECO:0000313" key="1">
    <source>
        <dbReference type="Proteomes" id="UP000322000"/>
    </source>
</evidence>
<dbReference type="KEGG" id="tnl:113494869"/>
<evidence type="ECO:0000313" key="2">
    <source>
        <dbReference type="RefSeq" id="XP_026729212.1"/>
    </source>
</evidence>
<dbReference type="InParanoid" id="A0A7E5VLM1"/>
<keyword evidence="1" id="KW-1185">Reference proteome</keyword>
<dbReference type="RefSeq" id="XP_026729212.1">
    <property type="nucleotide sequence ID" value="XM_026873411.1"/>
</dbReference>
<gene>
    <name evidence="2" type="primary">LOC113494869</name>
</gene>
<dbReference type="GeneID" id="113494869"/>
<dbReference type="OrthoDB" id="7492064at2759"/>
<sequence length="152" mass="17270">MVPSSSQVMTSRRPYSQYEVTEKVIDIPNTRTPSGPIVPNYTLRPAINLAQQVTNTGHSAIQIGTSDSPNKDENIQNKKNKFSILHVNAEFDDKPTDVHDNKVTGILRGIKEYLQNIHKGIYNGIHRFFHKQDENQGNRFKREAEREAVTVV</sequence>
<dbReference type="Proteomes" id="UP000322000">
    <property type="component" value="Chromosome 1"/>
</dbReference>
<accession>A0A7E5VLM1</accession>
<name>A0A7E5VLM1_TRINI</name>
<protein>
    <submittedName>
        <fullName evidence="2">Uncharacterized protein LOC113494869</fullName>
    </submittedName>
</protein>
<organism evidence="1 2">
    <name type="scientific">Trichoplusia ni</name>
    <name type="common">Cabbage looper</name>
    <dbReference type="NCBI Taxonomy" id="7111"/>
    <lineage>
        <taxon>Eukaryota</taxon>
        <taxon>Metazoa</taxon>
        <taxon>Ecdysozoa</taxon>
        <taxon>Arthropoda</taxon>
        <taxon>Hexapoda</taxon>
        <taxon>Insecta</taxon>
        <taxon>Pterygota</taxon>
        <taxon>Neoptera</taxon>
        <taxon>Endopterygota</taxon>
        <taxon>Lepidoptera</taxon>
        <taxon>Glossata</taxon>
        <taxon>Ditrysia</taxon>
        <taxon>Noctuoidea</taxon>
        <taxon>Noctuidae</taxon>
        <taxon>Plusiinae</taxon>
        <taxon>Trichoplusia</taxon>
    </lineage>
</organism>